<reference evidence="1 2" key="1">
    <citation type="submission" date="2018-08" db="EMBL/GenBank/DDBJ databases">
        <title>Recombination of ecologically and evolutionarily significant loci maintains genetic cohesion in the Pseudomonas syringae species complex.</title>
        <authorList>
            <person name="Dillon M."/>
            <person name="Thakur S."/>
            <person name="Almeida R.N.D."/>
            <person name="Weir B.S."/>
            <person name="Guttman D.S."/>
        </authorList>
    </citation>
    <scope>NUCLEOTIDE SEQUENCE [LARGE SCALE GENOMIC DNA]</scope>
    <source>
        <strain evidence="1 2">ICMP 14479</strain>
    </source>
</reference>
<organism evidence="1 2">
    <name type="scientific">Pseudomonas syringae pv. avii</name>
    <dbReference type="NCBI Taxonomy" id="663959"/>
    <lineage>
        <taxon>Bacteria</taxon>
        <taxon>Pseudomonadati</taxon>
        <taxon>Pseudomonadota</taxon>
        <taxon>Gammaproteobacteria</taxon>
        <taxon>Pseudomonadales</taxon>
        <taxon>Pseudomonadaceae</taxon>
        <taxon>Pseudomonas</taxon>
        <taxon>Pseudomonas syringae</taxon>
    </lineage>
</organism>
<sequence>MSLMKIRLTGCVYFAIGDKYSDHRRTWPSPGGSYGNNWPMSRGMSGFSICSNHCTIPRRNGMRRLIKGQRLLGLSRQLLRRCRHYRQLSP</sequence>
<proteinExistence type="predicted"/>
<name>A0A3M5UYH2_PSESX</name>
<accession>A0A3M5UYH2</accession>
<dbReference type="EMBL" id="RBUA01001046">
    <property type="protein sequence ID" value="RMU50614.1"/>
    <property type="molecule type" value="Genomic_DNA"/>
</dbReference>
<dbReference type="Proteomes" id="UP000280395">
    <property type="component" value="Unassembled WGS sequence"/>
</dbReference>
<gene>
    <name evidence="1" type="ORF">ALP29_02505</name>
</gene>
<protein>
    <submittedName>
        <fullName evidence="1">Uncharacterized protein</fullName>
    </submittedName>
</protein>
<evidence type="ECO:0000313" key="1">
    <source>
        <dbReference type="EMBL" id="RMU50614.1"/>
    </source>
</evidence>
<comment type="caution">
    <text evidence="1">The sequence shown here is derived from an EMBL/GenBank/DDBJ whole genome shotgun (WGS) entry which is preliminary data.</text>
</comment>
<dbReference type="AlphaFoldDB" id="A0A3M5UYH2"/>
<evidence type="ECO:0000313" key="2">
    <source>
        <dbReference type="Proteomes" id="UP000280395"/>
    </source>
</evidence>